<evidence type="ECO:0000256" key="2">
    <source>
        <dbReference type="ARBA" id="ARBA00022490"/>
    </source>
</evidence>
<evidence type="ECO:0000313" key="14">
    <source>
        <dbReference type="Proteomes" id="UP000033769"/>
    </source>
</evidence>
<reference evidence="15" key="3">
    <citation type="submission" date="2018-03" db="EMBL/GenBank/DDBJ databases">
        <authorList>
            <person name="Batty M. E."/>
            <person name="Batty M E."/>
        </authorList>
    </citation>
    <scope>NUCLEOTIDE SEQUENCE [LARGE SCALE GENOMIC DNA]</scope>
    <source>
        <strain evidence="15">Gilliam</strain>
    </source>
</reference>
<comment type="subunit">
    <text evidence="9">Homotetramer.</text>
</comment>
<dbReference type="PANTHER" id="PTHR20836:SF7">
    <property type="entry name" value="4-HYDROXY-TETRAHYDRODIPICOLINATE REDUCTASE"/>
    <property type="match status" value="1"/>
</dbReference>
<evidence type="ECO:0000256" key="4">
    <source>
        <dbReference type="ARBA" id="ARBA00022857"/>
    </source>
</evidence>
<proteinExistence type="inferred from homology"/>
<keyword evidence="15" id="KW-1185">Reference proteome</keyword>
<comment type="catalytic activity">
    <reaction evidence="9">
        <text>(S)-2,3,4,5-tetrahydrodipicolinate + NADP(+) + H2O = (2S,4S)-4-hydroxy-2,3,4,5-tetrahydrodipicolinate + NADPH + H(+)</text>
        <dbReference type="Rhea" id="RHEA:35331"/>
        <dbReference type="ChEBI" id="CHEBI:15377"/>
        <dbReference type="ChEBI" id="CHEBI:15378"/>
        <dbReference type="ChEBI" id="CHEBI:16845"/>
        <dbReference type="ChEBI" id="CHEBI:57783"/>
        <dbReference type="ChEBI" id="CHEBI:58349"/>
        <dbReference type="ChEBI" id="CHEBI:67139"/>
        <dbReference type="EC" id="1.17.1.8"/>
    </reaction>
</comment>
<feature type="binding site" evidence="9">
    <location>
        <position position="142"/>
    </location>
    <ligand>
        <name>(S)-2,3,4,5-tetrahydrodipicolinate</name>
        <dbReference type="ChEBI" id="CHEBI:16845"/>
    </ligand>
</feature>
<comment type="caution">
    <text evidence="9">Was originally thought to be a dihydrodipicolinate reductase (DHDPR), catalyzing the conversion of dihydrodipicolinate to tetrahydrodipicolinate. However, it was shown in E.coli that the substrate of the enzymatic reaction is not dihydrodipicolinate (DHDP) but in fact (2S,4S)-4-hydroxy-2,3,4,5-tetrahydrodipicolinic acid (HTPA), the product released by the DapA-catalyzed reaction.</text>
</comment>
<dbReference type="GO" id="GO:0051287">
    <property type="term" value="F:NAD binding"/>
    <property type="evidence" value="ECO:0007669"/>
    <property type="project" value="UniProtKB-UniRule"/>
</dbReference>
<dbReference type="InterPro" id="IPR022663">
    <property type="entry name" value="DapB_C"/>
</dbReference>
<keyword evidence="4 9" id="KW-0521">NADP</keyword>
<keyword evidence="5 9" id="KW-0220">Diaminopimelate biosynthesis</keyword>
<feature type="binding site" evidence="9">
    <location>
        <begin position="108"/>
        <end position="111"/>
    </location>
    <ligand>
        <name>NAD(+)</name>
        <dbReference type="ChEBI" id="CHEBI:57540"/>
    </ligand>
</feature>
<comment type="catalytic activity">
    <reaction evidence="9">
        <text>(S)-2,3,4,5-tetrahydrodipicolinate + NAD(+) + H2O = (2S,4S)-4-hydroxy-2,3,4,5-tetrahydrodipicolinate + NADH + H(+)</text>
        <dbReference type="Rhea" id="RHEA:35323"/>
        <dbReference type="ChEBI" id="CHEBI:15377"/>
        <dbReference type="ChEBI" id="CHEBI:15378"/>
        <dbReference type="ChEBI" id="CHEBI:16845"/>
        <dbReference type="ChEBI" id="CHEBI:57540"/>
        <dbReference type="ChEBI" id="CHEBI:57945"/>
        <dbReference type="ChEBI" id="CHEBI:67139"/>
        <dbReference type="EC" id="1.17.1.8"/>
    </reaction>
</comment>
<protein>
    <recommendedName>
        <fullName evidence="9">4-hydroxy-tetrahydrodipicolinate reductase</fullName>
        <shortName evidence="9">HTPA reductase</shortName>
        <ecNumber evidence="9">1.17.1.8</ecNumber>
    </recommendedName>
</protein>
<feature type="binding site" evidence="9">
    <location>
        <begin position="84"/>
        <end position="86"/>
    </location>
    <ligand>
        <name>NAD(+)</name>
        <dbReference type="ChEBI" id="CHEBI:57540"/>
    </ligand>
</feature>
<evidence type="ECO:0000256" key="6">
    <source>
        <dbReference type="ARBA" id="ARBA00023002"/>
    </source>
</evidence>
<dbReference type="SUPFAM" id="SSF55347">
    <property type="entry name" value="Glyceraldehyde-3-phosphate dehydrogenase-like, C-terminal domain"/>
    <property type="match status" value="1"/>
</dbReference>
<evidence type="ECO:0000259" key="10">
    <source>
        <dbReference type="Pfam" id="PF01113"/>
    </source>
</evidence>
<evidence type="ECO:0000313" key="12">
    <source>
        <dbReference type="EMBL" id="KJV52891.1"/>
    </source>
</evidence>
<feature type="binding site" evidence="9">
    <location>
        <begin position="151"/>
        <end position="152"/>
    </location>
    <ligand>
        <name>(S)-2,3,4,5-tetrahydrodipicolinate</name>
        <dbReference type="ChEBI" id="CHEBI:16845"/>
    </ligand>
</feature>
<dbReference type="RefSeq" id="WP_047220562.1">
    <property type="nucleotide sequence ID" value="NZ_LS398551.1"/>
</dbReference>
<dbReference type="CDD" id="cd02274">
    <property type="entry name" value="DHDPR_N"/>
    <property type="match status" value="1"/>
</dbReference>
<evidence type="ECO:0000256" key="7">
    <source>
        <dbReference type="ARBA" id="ARBA00023027"/>
    </source>
</evidence>
<gene>
    <name evidence="9 12" type="primary">dapB</name>
    <name evidence="13" type="ORF">GILLIAM_00728</name>
    <name evidence="12" type="ORF">OTSGILL_1165</name>
</gene>
<dbReference type="PIRSF" id="PIRSF000161">
    <property type="entry name" value="DHPR"/>
    <property type="match status" value="1"/>
</dbReference>
<comment type="function">
    <text evidence="9">Catalyzes the conversion of 4-hydroxy-tetrahydrodipicolinate (HTPA) to tetrahydrodipicolinate.</text>
</comment>
<evidence type="ECO:0000256" key="9">
    <source>
        <dbReference type="HAMAP-Rule" id="MF_00102"/>
    </source>
</evidence>
<evidence type="ECO:0000259" key="11">
    <source>
        <dbReference type="Pfam" id="PF05173"/>
    </source>
</evidence>
<dbReference type="GO" id="GO:0016726">
    <property type="term" value="F:oxidoreductase activity, acting on CH or CH2 groups, NAD or NADP as acceptor"/>
    <property type="evidence" value="ECO:0007669"/>
    <property type="project" value="UniProtKB-UniRule"/>
</dbReference>
<dbReference type="EC" id="1.17.1.8" evidence="9"/>
<dbReference type="GO" id="GO:0050661">
    <property type="term" value="F:NADP binding"/>
    <property type="evidence" value="ECO:0007669"/>
    <property type="project" value="UniProtKB-UniRule"/>
</dbReference>
<dbReference type="UniPathway" id="UPA00034">
    <property type="reaction ID" value="UER00018"/>
</dbReference>
<feature type="active site" description="Proton donor/acceptor" evidence="9">
    <location>
        <position position="141"/>
    </location>
</feature>
<evidence type="ECO:0000256" key="1">
    <source>
        <dbReference type="ARBA" id="ARBA00006642"/>
    </source>
</evidence>
<dbReference type="InterPro" id="IPR022664">
    <property type="entry name" value="DapB_N_CS"/>
</dbReference>
<reference evidence="13" key="2">
    <citation type="submission" date="2018-03" db="EMBL/GenBank/DDBJ databases">
        <authorList>
            <person name="Keele B.F."/>
        </authorList>
    </citation>
    <scope>NUCLEOTIDE SEQUENCE [LARGE SCALE GENOMIC DNA]</scope>
    <source>
        <strain evidence="13">Gilliam</strain>
    </source>
</reference>
<evidence type="ECO:0000313" key="15">
    <source>
        <dbReference type="Proteomes" id="UP000244959"/>
    </source>
</evidence>
<dbReference type="EMBL" id="LANO01000015">
    <property type="protein sequence ID" value="KJV52891.1"/>
    <property type="molecule type" value="Genomic_DNA"/>
</dbReference>
<dbReference type="GO" id="GO:0019877">
    <property type="term" value="P:diaminopimelate biosynthetic process"/>
    <property type="evidence" value="ECO:0007669"/>
    <property type="project" value="UniProtKB-UniRule"/>
</dbReference>
<feature type="domain" description="Dihydrodipicolinate reductase N-terminal" evidence="10">
    <location>
        <begin position="8"/>
        <end position="111"/>
    </location>
</feature>
<dbReference type="EMBL" id="LS398551">
    <property type="protein sequence ID" value="SPR04556.1"/>
    <property type="molecule type" value="Genomic_DNA"/>
</dbReference>
<organism evidence="12 14">
    <name type="scientific">Orientia tsutsugamushi str. Gilliam</name>
    <dbReference type="NCBI Taxonomy" id="1359184"/>
    <lineage>
        <taxon>Bacteria</taxon>
        <taxon>Pseudomonadati</taxon>
        <taxon>Pseudomonadota</taxon>
        <taxon>Alphaproteobacteria</taxon>
        <taxon>Rickettsiales</taxon>
        <taxon>Rickettsiaceae</taxon>
        <taxon>Rickettsieae</taxon>
        <taxon>Orientia</taxon>
    </lineage>
</organism>
<feature type="domain" description="Dihydrodipicolinate reductase C-terminal" evidence="11">
    <location>
        <begin position="115"/>
        <end position="278"/>
    </location>
</feature>
<dbReference type="AlphaFoldDB" id="A0A0F3MB70"/>
<dbReference type="InterPro" id="IPR023940">
    <property type="entry name" value="DHDPR_bac"/>
</dbReference>
<keyword evidence="3 9" id="KW-0028">Amino-acid biosynthesis</keyword>
<comment type="subcellular location">
    <subcellularLocation>
        <location evidence="9">Cytoplasm</location>
    </subcellularLocation>
</comment>
<feature type="active site" description="Proton donor" evidence="9">
    <location>
        <position position="145"/>
    </location>
</feature>
<dbReference type="GO" id="GO:0008839">
    <property type="term" value="F:4-hydroxy-tetrahydrodipicolinate reductase"/>
    <property type="evidence" value="ECO:0007669"/>
    <property type="project" value="UniProtKB-EC"/>
</dbReference>
<keyword evidence="8 9" id="KW-0457">Lysine biosynthesis</keyword>
<evidence type="ECO:0000313" key="13">
    <source>
        <dbReference type="EMBL" id="SPR04556.1"/>
    </source>
</evidence>
<dbReference type="GO" id="GO:0009089">
    <property type="term" value="P:lysine biosynthetic process via diaminopimelate"/>
    <property type="evidence" value="ECO:0007669"/>
    <property type="project" value="UniProtKB-UniRule"/>
</dbReference>
<dbReference type="SUPFAM" id="SSF51735">
    <property type="entry name" value="NAD(P)-binding Rossmann-fold domains"/>
    <property type="match status" value="1"/>
</dbReference>
<sequence length="283" mass="31459">MIENSAVIRVGVCGASGRMGQEVTKIINNQAQYQLSATHSSQDDEGNLSLLCQKSDVVIDFSAIDVLPQLLHHAKKNIVPLVIGTTGLSKEHEYLMRETSNSVPIFYSPNMSLAANVMNIMIEKIARLLNPGYDVEIIEMHHKSKVDIPSGTAIMLGKAVAKGRNIKLNHAAYFEQNAELQQNDNDNDFQLTENSAHNFTIDKQKKNCTTKKNDIGFSSIRAGEMQSRHEVMFIGQDDILSVQHQSMNRSLFAKGALIAAEWLLSRNKIGLYSFIDLLNSNLE</sequence>
<keyword evidence="7 9" id="KW-0520">NAD</keyword>
<dbReference type="InterPro" id="IPR000846">
    <property type="entry name" value="DapB_N"/>
</dbReference>
<evidence type="ECO:0000256" key="3">
    <source>
        <dbReference type="ARBA" id="ARBA00022605"/>
    </source>
</evidence>
<dbReference type="Gene3D" id="3.30.360.10">
    <property type="entry name" value="Dihydrodipicolinate Reductase, domain 2"/>
    <property type="match status" value="2"/>
</dbReference>
<comment type="pathway">
    <text evidence="9">Amino-acid biosynthesis; L-lysine biosynthesis via DAP pathway; (S)-tetrahydrodipicolinate from L-aspartate: step 4/4.</text>
</comment>
<dbReference type="PROSITE" id="PS01298">
    <property type="entry name" value="DAPB"/>
    <property type="match status" value="1"/>
</dbReference>
<dbReference type="GO" id="GO:0005829">
    <property type="term" value="C:cytosol"/>
    <property type="evidence" value="ECO:0007669"/>
    <property type="project" value="TreeGrafter"/>
</dbReference>
<dbReference type="Pfam" id="PF01113">
    <property type="entry name" value="DapB_N"/>
    <property type="match status" value="1"/>
</dbReference>
<accession>A0A0F3MB70</accession>
<dbReference type="Gene3D" id="3.40.50.720">
    <property type="entry name" value="NAD(P)-binding Rossmann-like Domain"/>
    <property type="match status" value="2"/>
</dbReference>
<evidence type="ECO:0000256" key="8">
    <source>
        <dbReference type="ARBA" id="ARBA00023154"/>
    </source>
</evidence>
<comment type="similarity">
    <text evidence="1 9">Belongs to the DapB family.</text>
</comment>
<dbReference type="PANTHER" id="PTHR20836">
    <property type="entry name" value="DIHYDRODIPICOLINATE REDUCTASE"/>
    <property type="match status" value="1"/>
</dbReference>
<dbReference type="HAMAP" id="MF_00102">
    <property type="entry name" value="DapB"/>
    <property type="match status" value="1"/>
</dbReference>
<dbReference type="Proteomes" id="UP000244959">
    <property type="component" value="Chromosome I"/>
</dbReference>
<reference evidence="12 14" key="1">
    <citation type="submission" date="2015-02" db="EMBL/GenBank/DDBJ databases">
        <title>Genome Sequencing of Rickettsiales.</title>
        <authorList>
            <person name="Daugherty S.C."/>
            <person name="Su Q."/>
            <person name="Abolude K."/>
            <person name="Beier-Sexton M."/>
            <person name="Carlyon J.A."/>
            <person name="Carter R."/>
            <person name="Day N.P."/>
            <person name="Dumler S.J."/>
            <person name="Dyachenko V."/>
            <person name="Godinez A."/>
            <person name="Kurtti T.J."/>
            <person name="Lichay M."/>
            <person name="Mullins K.E."/>
            <person name="Ott S."/>
            <person name="Pappas-Brown V."/>
            <person name="Paris D.H."/>
            <person name="Patel P."/>
            <person name="Richards A.L."/>
            <person name="Sadzewicz L."/>
            <person name="Sears K."/>
            <person name="Seidman D."/>
            <person name="Sengamalay N."/>
            <person name="Stenos J."/>
            <person name="Tallon L.J."/>
            <person name="Vincent G."/>
            <person name="Fraser C.M."/>
            <person name="Munderloh U."/>
            <person name="Dunning-Hotopp J.C."/>
        </authorList>
    </citation>
    <scope>NUCLEOTIDE SEQUENCE [LARGE SCALE GENOMIC DNA]</scope>
    <source>
        <strain evidence="12 14">Gilliam</strain>
    </source>
</reference>
<evidence type="ECO:0000256" key="5">
    <source>
        <dbReference type="ARBA" id="ARBA00022915"/>
    </source>
</evidence>
<dbReference type="Proteomes" id="UP000033769">
    <property type="component" value="Unassembled WGS sequence"/>
</dbReference>
<dbReference type="PATRIC" id="fig|1359184.3.peg.439"/>
<comment type="caution">
    <text evidence="9">Lacks conserved residue(s) required for the propagation of feature annotation.</text>
</comment>
<dbReference type="Pfam" id="PF05173">
    <property type="entry name" value="DapB_C"/>
    <property type="match status" value="1"/>
</dbReference>
<keyword evidence="6 9" id="KW-0560">Oxidoreductase</keyword>
<feature type="binding site" evidence="9">
    <location>
        <begin position="14"/>
        <end position="19"/>
    </location>
    <ligand>
        <name>NAD(+)</name>
        <dbReference type="ChEBI" id="CHEBI:57540"/>
    </ligand>
</feature>
<name>A0A0F3MB70_ORITS</name>
<dbReference type="InterPro" id="IPR036291">
    <property type="entry name" value="NAD(P)-bd_dom_sf"/>
</dbReference>
<keyword evidence="2 9" id="KW-0963">Cytoplasm</keyword>